<dbReference type="AlphaFoldDB" id="A0AA36CP31"/>
<dbReference type="EMBL" id="CATQJA010002603">
    <property type="protein sequence ID" value="CAJ0572677.1"/>
    <property type="molecule type" value="Genomic_DNA"/>
</dbReference>
<name>A0AA36CP31_9BILA</name>
<sequence>MAECQLGKDIKKGFILINNVLASVARPDQHVYDAGLFYWQSEHFVVYGYIPVIDDDLMVWNLTAHPDETIFFGHRVRANGVPGLDQTWPALYSEERLDAEETYPWNGDPHYHPKPRT</sequence>
<comment type="caution">
    <text evidence="1">The sequence shown here is derived from an EMBL/GenBank/DDBJ whole genome shotgun (WGS) entry which is preliminary data.</text>
</comment>
<keyword evidence="2" id="KW-1185">Reference proteome</keyword>
<gene>
    <name evidence="1" type="ORF">MSPICULIGERA_LOCUS11059</name>
</gene>
<proteinExistence type="predicted"/>
<feature type="non-terminal residue" evidence="1">
    <location>
        <position position="1"/>
    </location>
</feature>
<protein>
    <submittedName>
        <fullName evidence="1">Uncharacterized protein</fullName>
    </submittedName>
</protein>
<evidence type="ECO:0000313" key="2">
    <source>
        <dbReference type="Proteomes" id="UP001177023"/>
    </source>
</evidence>
<evidence type="ECO:0000313" key="1">
    <source>
        <dbReference type="EMBL" id="CAJ0572677.1"/>
    </source>
</evidence>
<dbReference type="Proteomes" id="UP001177023">
    <property type="component" value="Unassembled WGS sequence"/>
</dbReference>
<accession>A0AA36CP31</accession>
<organism evidence="1 2">
    <name type="scientific">Mesorhabditis spiculigera</name>
    <dbReference type="NCBI Taxonomy" id="96644"/>
    <lineage>
        <taxon>Eukaryota</taxon>
        <taxon>Metazoa</taxon>
        <taxon>Ecdysozoa</taxon>
        <taxon>Nematoda</taxon>
        <taxon>Chromadorea</taxon>
        <taxon>Rhabditida</taxon>
        <taxon>Rhabditina</taxon>
        <taxon>Rhabditomorpha</taxon>
        <taxon>Rhabditoidea</taxon>
        <taxon>Rhabditidae</taxon>
        <taxon>Mesorhabditinae</taxon>
        <taxon>Mesorhabditis</taxon>
    </lineage>
</organism>
<reference evidence="1" key="1">
    <citation type="submission" date="2023-06" db="EMBL/GenBank/DDBJ databases">
        <authorList>
            <person name="Delattre M."/>
        </authorList>
    </citation>
    <scope>NUCLEOTIDE SEQUENCE</scope>
    <source>
        <strain evidence="1">AF72</strain>
    </source>
</reference>